<evidence type="ECO:0000313" key="2">
    <source>
        <dbReference type="Proteomes" id="UP001153332"/>
    </source>
</evidence>
<protein>
    <submittedName>
        <fullName evidence="1">Uncharacterized protein</fullName>
    </submittedName>
</protein>
<comment type="caution">
    <text evidence="1">The sequence shown here is derived from an EMBL/GenBank/DDBJ whole genome shotgun (WGS) entry which is preliminary data.</text>
</comment>
<name>A0ACC2JT25_9PEZI</name>
<gene>
    <name evidence="1" type="ORF">O1611_g2974</name>
</gene>
<evidence type="ECO:0000313" key="1">
    <source>
        <dbReference type="EMBL" id="KAJ8130653.1"/>
    </source>
</evidence>
<keyword evidence="2" id="KW-1185">Reference proteome</keyword>
<accession>A0ACC2JT25</accession>
<dbReference type="EMBL" id="JAPUUL010000451">
    <property type="protein sequence ID" value="KAJ8130653.1"/>
    <property type="molecule type" value="Genomic_DNA"/>
</dbReference>
<sequence>MLYSIGRSATRRLASTAFATSHARLVVFRAPTKAHSAAPGIYSRYSQAVRGYASAAQSKKVSASKATKKTPAKKAAKKPARKTTTKAKAKPKTKAKAKAKPKAKPASKRVKRPISPERQTVLERRALKKVALFAEPKLASTQPWQLYVTEQSKGKGDGQPLTGKVATWARNYKALSSDEMQRLESIVQQNKLANAAAYKAWVESHTAQEIYEANLARRALKKKHNFPKGLLKLIRDERIPKRPSTAYGLYTKARWASGDFSGTSESASEAMGRIAGEWKSLKAAERQPYEDLAHAQAASYEKAITGVIVRKRRSRSKSPSP</sequence>
<dbReference type="Proteomes" id="UP001153332">
    <property type="component" value="Unassembled WGS sequence"/>
</dbReference>
<organism evidence="1 2">
    <name type="scientific">Lasiodiplodia mahajangana</name>
    <dbReference type="NCBI Taxonomy" id="1108764"/>
    <lineage>
        <taxon>Eukaryota</taxon>
        <taxon>Fungi</taxon>
        <taxon>Dikarya</taxon>
        <taxon>Ascomycota</taxon>
        <taxon>Pezizomycotina</taxon>
        <taxon>Dothideomycetes</taxon>
        <taxon>Dothideomycetes incertae sedis</taxon>
        <taxon>Botryosphaeriales</taxon>
        <taxon>Botryosphaeriaceae</taxon>
        <taxon>Lasiodiplodia</taxon>
    </lineage>
</organism>
<proteinExistence type="predicted"/>
<reference evidence="1" key="1">
    <citation type="submission" date="2022-12" db="EMBL/GenBank/DDBJ databases">
        <title>Genome Sequence of Lasiodiplodia mahajangana.</title>
        <authorList>
            <person name="Buettner E."/>
        </authorList>
    </citation>
    <scope>NUCLEOTIDE SEQUENCE</scope>
    <source>
        <strain evidence="1">VT137</strain>
    </source>
</reference>